<evidence type="ECO:0000313" key="3">
    <source>
        <dbReference type="Proteomes" id="UP001210339"/>
    </source>
</evidence>
<evidence type="ECO:0000313" key="2">
    <source>
        <dbReference type="EMBL" id="WBW49671.1"/>
    </source>
</evidence>
<keyword evidence="1" id="KW-0472">Membrane</keyword>
<proteinExistence type="predicted"/>
<sequence>MKQNYQRTVTTVAVSILTAKLLRSDLSTWIQVLPTLVGIVYMILLYRRSGSRRDKTYNAITLGVLCFLLAVVVIIREVL</sequence>
<keyword evidence="3" id="KW-1185">Reference proteome</keyword>
<feature type="transmembrane region" description="Helical" evidence="1">
    <location>
        <begin position="57"/>
        <end position="75"/>
    </location>
</feature>
<gene>
    <name evidence="2" type="ORF">O6R05_06630</name>
</gene>
<feature type="transmembrane region" description="Helical" evidence="1">
    <location>
        <begin position="26"/>
        <end position="45"/>
    </location>
</feature>
<evidence type="ECO:0000256" key="1">
    <source>
        <dbReference type="SAM" id="Phobius"/>
    </source>
</evidence>
<dbReference type="EMBL" id="CP115667">
    <property type="protein sequence ID" value="WBW49671.1"/>
    <property type="molecule type" value="Genomic_DNA"/>
</dbReference>
<reference evidence="2 3" key="1">
    <citation type="submission" date="2023-01" db="EMBL/GenBank/DDBJ databases">
        <authorList>
            <person name="Lee S.H."/>
            <person name="Jung H.S."/>
            <person name="Yun J.U."/>
        </authorList>
    </citation>
    <scope>NUCLEOTIDE SEQUENCE [LARGE SCALE GENOMIC DNA]</scope>
    <source>
        <strain evidence="2 3">CBA3646</strain>
    </source>
</reference>
<dbReference type="RefSeq" id="WP_271191202.1">
    <property type="nucleotide sequence ID" value="NZ_CP115667.1"/>
</dbReference>
<keyword evidence="1" id="KW-1133">Transmembrane helix</keyword>
<accession>A0ABY7QS89</accession>
<dbReference type="Proteomes" id="UP001210339">
    <property type="component" value="Chromosome"/>
</dbReference>
<keyword evidence="1" id="KW-0812">Transmembrane</keyword>
<name>A0ABY7QS89_9FIRM</name>
<organism evidence="2 3">
    <name type="scientific">Peptoniphilus equinus</name>
    <dbReference type="NCBI Taxonomy" id="3016343"/>
    <lineage>
        <taxon>Bacteria</taxon>
        <taxon>Bacillati</taxon>
        <taxon>Bacillota</taxon>
        <taxon>Tissierellia</taxon>
        <taxon>Tissierellales</taxon>
        <taxon>Peptoniphilaceae</taxon>
        <taxon>Peptoniphilus</taxon>
    </lineage>
</organism>
<protein>
    <submittedName>
        <fullName evidence="2">Uncharacterized protein</fullName>
    </submittedName>
</protein>